<evidence type="ECO:0000256" key="1">
    <source>
        <dbReference type="ARBA" id="ARBA00006938"/>
    </source>
</evidence>
<evidence type="ECO:0000256" key="3">
    <source>
        <dbReference type="ARBA" id="ARBA00022664"/>
    </source>
</evidence>
<dbReference type="EMBL" id="JAQQBR010001832">
    <property type="protein sequence ID" value="KAK0167454.1"/>
    <property type="molecule type" value="Genomic_DNA"/>
</dbReference>
<sequence>MCTNNSSMTKITKLEHHEQQELCHTRPPYRQGKKLTAVKVYTVNDESQHLMICGVPKLQLLNELTRIVKPYGNVKEITQAPEYPVEEFTEAFYVRYEKIQNARIAKRFLDGKNFYGGILHVFYAPELETIAETRKKLTQRRRDIAVRIKRHTEDAIKSQIDVFQPKEQYHRRKRCPVLPLTDDRLSQQYPGETFDSIYEGIPRNIDPRPVSEPSLPRGLDFNSGLYTQLNNSSTTEADVNFQGNSKRKNYKGRIINSNTKVRVIRPQLIDTKKLIAFNETEEKKVFPVVKKIDNGIKIKLLPASNEKQKRIIIKDPSTIHLVRPSENLQSSIEIAKSSIREAMKKK</sequence>
<reference evidence="8" key="2">
    <citation type="submission" date="2023-03" db="EMBL/GenBank/DDBJ databases">
        <authorList>
            <person name="Inwood S.N."/>
            <person name="Skelly J.G."/>
            <person name="Guhlin J."/>
            <person name="Harrop T.W.R."/>
            <person name="Goldson S.G."/>
            <person name="Dearden P.K."/>
        </authorList>
    </citation>
    <scope>NUCLEOTIDE SEQUENCE</scope>
    <source>
        <strain evidence="8">Lincoln</strain>
        <tissue evidence="8">Whole body</tissue>
    </source>
</reference>
<dbReference type="GO" id="GO:0005681">
    <property type="term" value="C:spliceosomal complex"/>
    <property type="evidence" value="ECO:0007669"/>
    <property type="project" value="UniProtKB-KW"/>
</dbReference>
<evidence type="ECO:0000313" key="9">
    <source>
        <dbReference type="Proteomes" id="UP001168972"/>
    </source>
</evidence>
<dbReference type="PANTHER" id="PTHR20957:SF0">
    <property type="entry name" value="RNA-BINDING PROTEIN 48"/>
    <property type="match status" value="1"/>
</dbReference>
<comment type="function">
    <text evidence="7">As a component of the minor spliceosome, involved in the splicing of U12-type introns in pre-mRNAs.</text>
</comment>
<dbReference type="GO" id="GO:0008380">
    <property type="term" value="P:RNA splicing"/>
    <property type="evidence" value="ECO:0007669"/>
    <property type="project" value="UniProtKB-KW"/>
</dbReference>
<comment type="caution">
    <text evidence="8">The sequence shown here is derived from an EMBL/GenBank/DDBJ whole genome shotgun (WGS) entry which is preliminary data.</text>
</comment>
<dbReference type="CDD" id="cd12442">
    <property type="entry name" value="RRM_RBM48"/>
    <property type="match status" value="1"/>
</dbReference>
<evidence type="ECO:0000313" key="8">
    <source>
        <dbReference type="EMBL" id="KAK0167454.1"/>
    </source>
</evidence>
<reference evidence="8" key="1">
    <citation type="journal article" date="2023" name="bioRxiv">
        <title>Scaffold-level genome assemblies of two parasitoid biocontrol wasps reveal the parthenogenesis mechanism and an associated novel virus.</title>
        <authorList>
            <person name="Inwood S."/>
            <person name="Skelly J."/>
            <person name="Guhlin J."/>
            <person name="Harrop T."/>
            <person name="Goldson S."/>
            <person name="Dearden P."/>
        </authorList>
    </citation>
    <scope>NUCLEOTIDE SEQUENCE</scope>
    <source>
        <strain evidence="8">Lincoln</strain>
        <tissue evidence="8">Whole body</tissue>
    </source>
</reference>
<evidence type="ECO:0000256" key="5">
    <source>
        <dbReference type="ARBA" id="ARBA00022884"/>
    </source>
</evidence>
<dbReference type="Proteomes" id="UP001168972">
    <property type="component" value="Unassembled WGS sequence"/>
</dbReference>
<proteinExistence type="inferred from homology"/>
<keyword evidence="9" id="KW-1185">Reference proteome</keyword>
<evidence type="ECO:0000256" key="6">
    <source>
        <dbReference type="ARBA" id="ARBA00023187"/>
    </source>
</evidence>
<dbReference type="GO" id="GO:0006397">
    <property type="term" value="P:mRNA processing"/>
    <property type="evidence" value="ECO:0007669"/>
    <property type="project" value="UniProtKB-KW"/>
</dbReference>
<dbReference type="InterPro" id="IPR012677">
    <property type="entry name" value="Nucleotide-bd_a/b_plait_sf"/>
</dbReference>
<name>A0AA39KN15_MICHY</name>
<dbReference type="SUPFAM" id="SSF54928">
    <property type="entry name" value="RNA-binding domain, RBD"/>
    <property type="match status" value="1"/>
</dbReference>
<protein>
    <recommendedName>
        <fullName evidence="2">RNA-binding protein 48</fullName>
    </recommendedName>
</protein>
<accession>A0AA39KN15</accession>
<evidence type="ECO:0000256" key="4">
    <source>
        <dbReference type="ARBA" id="ARBA00022728"/>
    </source>
</evidence>
<dbReference type="Gene3D" id="3.30.70.330">
    <property type="match status" value="1"/>
</dbReference>
<gene>
    <name evidence="8" type="ORF">PV327_004849</name>
</gene>
<dbReference type="PANTHER" id="PTHR20957">
    <property type="entry name" value="RNA-BINDING PROTEIN 48"/>
    <property type="match status" value="1"/>
</dbReference>
<keyword evidence="3" id="KW-0507">mRNA processing</keyword>
<keyword evidence="5" id="KW-0694">RNA-binding</keyword>
<comment type="similarity">
    <text evidence="1">Belongs to the RBM48 family.</text>
</comment>
<dbReference type="InterPro" id="IPR039599">
    <property type="entry name" value="RBM48"/>
</dbReference>
<dbReference type="InterPro" id="IPR034264">
    <property type="entry name" value="RBM48_RRM"/>
</dbReference>
<dbReference type="GO" id="GO:0005654">
    <property type="term" value="C:nucleoplasm"/>
    <property type="evidence" value="ECO:0007669"/>
    <property type="project" value="TreeGrafter"/>
</dbReference>
<dbReference type="AlphaFoldDB" id="A0AA39KN15"/>
<organism evidence="8 9">
    <name type="scientific">Microctonus hyperodae</name>
    <name type="common">Parasitoid wasp</name>
    <dbReference type="NCBI Taxonomy" id="165561"/>
    <lineage>
        <taxon>Eukaryota</taxon>
        <taxon>Metazoa</taxon>
        <taxon>Ecdysozoa</taxon>
        <taxon>Arthropoda</taxon>
        <taxon>Hexapoda</taxon>
        <taxon>Insecta</taxon>
        <taxon>Pterygota</taxon>
        <taxon>Neoptera</taxon>
        <taxon>Endopterygota</taxon>
        <taxon>Hymenoptera</taxon>
        <taxon>Apocrita</taxon>
        <taxon>Ichneumonoidea</taxon>
        <taxon>Braconidae</taxon>
        <taxon>Euphorinae</taxon>
        <taxon>Microctonus</taxon>
    </lineage>
</organism>
<keyword evidence="6" id="KW-0508">mRNA splicing</keyword>
<evidence type="ECO:0000256" key="2">
    <source>
        <dbReference type="ARBA" id="ARBA00015189"/>
    </source>
</evidence>
<keyword evidence="4" id="KW-0747">Spliceosome</keyword>
<dbReference type="InterPro" id="IPR035979">
    <property type="entry name" value="RBD_domain_sf"/>
</dbReference>
<dbReference type="GO" id="GO:0003723">
    <property type="term" value="F:RNA binding"/>
    <property type="evidence" value="ECO:0007669"/>
    <property type="project" value="UniProtKB-KW"/>
</dbReference>
<evidence type="ECO:0000256" key="7">
    <source>
        <dbReference type="ARBA" id="ARBA00035004"/>
    </source>
</evidence>